<keyword evidence="2" id="KW-0067">ATP-binding</keyword>
<accession>A0A195F1Q6</accession>
<dbReference type="InterPro" id="IPR027417">
    <property type="entry name" value="P-loop_NTPase"/>
</dbReference>
<dbReference type="PANTHER" id="PTHR16305">
    <property type="entry name" value="TESTICULAR SOLUBLE ADENYLYL CYCLASE"/>
    <property type="match status" value="1"/>
</dbReference>
<name>A0A195F1Q6_9HYME</name>
<proteinExistence type="predicted"/>
<evidence type="ECO:0000313" key="6">
    <source>
        <dbReference type="Proteomes" id="UP000078541"/>
    </source>
</evidence>
<dbReference type="GO" id="GO:0005524">
    <property type="term" value="F:ATP binding"/>
    <property type="evidence" value="ECO:0007669"/>
    <property type="project" value="UniProtKB-KW"/>
</dbReference>
<dbReference type="PANTHER" id="PTHR16305:SF28">
    <property type="entry name" value="GUANYLATE CYCLASE DOMAIN-CONTAINING PROTEIN"/>
    <property type="match status" value="1"/>
</dbReference>
<gene>
    <name evidence="5" type="ORF">ALC56_11418</name>
</gene>
<dbReference type="GO" id="GO:0004016">
    <property type="term" value="F:adenylate cyclase activity"/>
    <property type="evidence" value="ECO:0007669"/>
    <property type="project" value="TreeGrafter"/>
</dbReference>
<evidence type="ECO:0000313" key="5">
    <source>
        <dbReference type="EMBL" id="KYN34311.1"/>
    </source>
</evidence>
<evidence type="ECO:0000256" key="3">
    <source>
        <dbReference type="ARBA" id="ARBA00023239"/>
    </source>
</evidence>
<dbReference type="SUPFAM" id="SSF55073">
    <property type="entry name" value="Nucleotide cyclase"/>
    <property type="match status" value="2"/>
</dbReference>
<keyword evidence="3" id="KW-0456">Lyase</keyword>
<protein>
    <submittedName>
        <fullName evidence="5">Adenylate cyclase type 10</fullName>
    </submittedName>
</protein>
<evidence type="ECO:0000259" key="4">
    <source>
        <dbReference type="PROSITE" id="PS50125"/>
    </source>
</evidence>
<evidence type="ECO:0000256" key="2">
    <source>
        <dbReference type="ARBA" id="ARBA00022840"/>
    </source>
</evidence>
<dbReference type="Proteomes" id="UP000078541">
    <property type="component" value="Unassembled WGS sequence"/>
</dbReference>
<dbReference type="InterPro" id="IPR029787">
    <property type="entry name" value="Nucleotide_cyclase"/>
</dbReference>
<organism evidence="5 6">
    <name type="scientific">Trachymyrmex septentrionalis</name>
    <dbReference type="NCBI Taxonomy" id="34720"/>
    <lineage>
        <taxon>Eukaryota</taxon>
        <taxon>Metazoa</taxon>
        <taxon>Ecdysozoa</taxon>
        <taxon>Arthropoda</taxon>
        <taxon>Hexapoda</taxon>
        <taxon>Insecta</taxon>
        <taxon>Pterygota</taxon>
        <taxon>Neoptera</taxon>
        <taxon>Endopterygota</taxon>
        <taxon>Hymenoptera</taxon>
        <taxon>Apocrita</taxon>
        <taxon>Aculeata</taxon>
        <taxon>Formicoidea</taxon>
        <taxon>Formicidae</taxon>
        <taxon>Myrmicinae</taxon>
        <taxon>Trachymyrmex</taxon>
    </lineage>
</organism>
<dbReference type="SUPFAM" id="SSF52540">
    <property type="entry name" value="P-loop containing nucleoside triphosphate hydrolases"/>
    <property type="match status" value="1"/>
</dbReference>
<feature type="domain" description="Guanylate cyclase" evidence="4">
    <location>
        <begin position="417"/>
        <end position="469"/>
    </location>
</feature>
<dbReference type="STRING" id="34720.A0A195F1Q6"/>
<dbReference type="GO" id="GO:0009190">
    <property type="term" value="P:cyclic nucleotide biosynthetic process"/>
    <property type="evidence" value="ECO:0007669"/>
    <property type="project" value="InterPro"/>
</dbReference>
<dbReference type="GO" id="GO:0035556">
    <property type="term" value="P:intracellular signal transduction"/>
    <property type="evidence" value="ECO:0007669"/>
    <property type="project" value="InterPro"/>
</dbReference>
<dbReference type="GO" id="GO:0005737">
    <property type="term" value="C:cytoplasm"/>
    <property type="evidence" value="ECO:0007669"/>
    <property type="project" value="TreeGrafter"/>
</dbReference>
<keyword evidence="1" id="KW-0547">Nucleotide-binding</keyword>
<dbReference type="Gene3D" id="3.30.70.1230">
    <property type="entry name" value="Nucleotide cyclase"/>
    <property type="match status" value="2"/>
</dbReference>
<reference evidence="5 6" key="1">
    <citation type="submission" date="2016-03" db="EMBL/GenBank/DDBJ databases">
        <title>Trachymyrmex septentrionalis WGS genome.</title>
        <authorList>
            <person name="Nygaard S."/>
            <person name="Hu H."/>
            <person name="Boomsma J."/>
            <person name="Zhang G."/>
        </authorList>
    </citation>
    <scope>NUCLEOTIDE SEQUENCE [LARGE SCALE GENOMIC DNA]</scope>
    <source>
        <strain evidence="5">Tsep2-gDNA-1</strain>
        <tissue evidence="5">Whole body</tissue>
    </source>
</reference>
<dbReference type="EMBL" id="KQ981864">
    <property type="protein sequence ID" value="KYN34311.1"/>
    <property type="molecule type" value="Genomic_DNA"/>
</dbReference>
<dbReference type="PROSITE" id="PS50125">
    <property type="entry name" value="GUANYLATE_CYCLASE_2"/>
    <property type="match status" value="1"/>
</dbReference>
<keyword evidence="6" id="KW-1185">Reference proteome</keyword>
<dbReference type="InterPro" id="IPR001054">
    <property type="entry name" value="A/G_cyclase"/>
</dbReference>
<evidence type="ECO:0000256" key="1">
    <source>
        <dbReference type="ARBA" id="ARBA00022741"/>
    </source>
</evidence>
<sequence>MAHNTIDESIVTAWTPDLFGPVFKKKSLTVKQALHLRNVNEQIHRMATFVPDEIIYENLSEKSLRSFRAVLMFLNISGLSKLLNNFIHDKNGGCLALTKTLNDYIDIVVREVYCNEGDILKFSAEGILTAWKVHDGEFIYDVVRNAITSAMSIQHSIVLNDVNDIYKVTVAISAGDVKFSVIGDDEARHFVMCGVPIEELKNAKNISLPNDLILSLSAWQHCQPSQYDYVIKNPYNIKIIKMSKRQSDINSTYMKPKSPNNHDNLNNEPSIDKEFIINDVRPSPYRMSIKEECETEIVNNKEKTSTVRFFQNYLLSMPCFSQIEKGESLKFLAEIRRITVISIDIIPNISSDNELILLIDKCFLLLHSIVSPYGGCINTMNLYEKHIFFCIVFGIRGCNNENQFKIDETCKNGLTCAINILQTLKTIVGVQSVFIGISTGIAYCGVIGHIARRYYAIIGPPIDKAIRIMNISSNKVSCDYNTVLHSHFRKDQFYSRGIITLQQLEKCHVFEYFRDEPKQKDIALSLEYGYPILGRLQELEHFNDILDDIGVADRKYSGLLIEGIERSGKSRLLDAFVMSVCNRQIRPIKLSLHATYAEKSYSVIYHIILQLKIKICILLDDIQYLDHESWQFLSSALDNYNIVIAMTILKHPSWNNLSHVGAEIYEDKRLMNYNLLGLNVDLLPVFACQFLNVLAIPKKLSRILQRCQDGHLGWCEALLTSILQSNGLNFIKISPSEALQRDLVFPNRVLVTKLPIDLTSVELAPPLSWLEITLLDVCDINENFFEITNRNYDITGKSNILLILLYFKIYGTSLQLYEIAPIILQLRSEIYERMNPYEQDFIKCAATLGKVFKRSMVENVMLNTIPLHTIKTVSEMIRIRILECASLQRRDFYVQDLIYCIDKKRQTFSDMYHSLACNCYHSRAVISRHLPPLHSYCKMLEFKVGAFHKMMYDIQTDEEKQEYHMRAARICELDARKCNSCGSGRFLKILSEDVLKELKKEDIYLKPKISLIRHRTLVTDKWTKPTILPEPAIQTISAEKKRDSVDICRISIMPSDIDDKENGVIFKNGNNDRNILNIIFRRRSSIFPEMTIDPSDPSLLQKFSHIDYRNCQCDNVISHLFWKLREHIENSGEIEKLLEFFIQYSAGMIQIAQPLYAIKLLSIAAKRSKAVKVNELTKDENTKDSITNKGIILALMGDAYNALGNYNQAKKYYLLAVKLRGTLLMEKGICDNIISKMFCKLRDPPYKYTIDEKSKQLVIKKLELASYLRRLCVGFIIENKLKKAESFALRSFKLAFLNVNSFQEKGEIYLATVRVLQCTRNIKLIRRIERLMLITIERKAVWNDAEEITMVANIYLTMYQIRVLRGKLEKAVLIGIKVLKISEALHLRKLTLIIMPSIIQIMLWTRRVNEAVDLMRELYFLADEDTDLSAKTWYYALSLDLILDAGIVLELYETSYNYYVKFIGNNCYNVLISYFKNYLYALKMGQTVPNAFVCSAEKYVKDITWNDFSRILTCSKGLECYLLLLLHCINTKYSNESQDLVQDISKIRKCLKNISKYARFIKSRLYLLMAYLNVLRGYKSNTQIYLYKARKFAILQQNQLMKAWIMQNKRTWREKIYNNMAQYWLEYIGSRDIVPWQHIRNFNVDTWSTILYPLPLPDAHL</sequence>